<organism evidence="9 10">
    <name type="scientific">Thiothrix lacustris</name>
    <dbReference type="NCBI Taxonomy" id="525917"/>
    <lineage>
        <taxon>Bacteria</taxon>
        <taxon>Pseudomonadati</taxon>
        <taxon>Pseudomonadota</taxon>
        <taxon>Gammaproteobacteria</taxon>
        <taxon>Thiotrichales</taxon>
        <taxon>Thiotrichaceae</taxon>
        <taxon>Thiothrix</taxon>
    </lineage>
</organism>
<evidence type="ECO:0000256" key="3">
    <source>
        <dbReference type="ARBA" id="ARBA00023210"/>
    </source>
</evidence>
<dbReference type="GO" id="GO:0000917">
    <property type="term" value="P:division septum assembly"/>
    <property type="evidence" value="ECO:0007669"/>
    <property type="project" value="UniProtKB-KW"/>
</dbReference>
<evidence type="ECO:0000259" key="7">
    <source>
        <dbReference type="Pfam" id="PF03775"/>
    </source>
</evidence>
<evidence type="ECO:0000256" key="5">
    <source>
        <dbReference type="ARBA" id="ARBA00025606"/>
    </source>
</evidence>
<evidence type="ECO:0000256" key="6">
    <source>
        <dbReference type="HAMAP-Rule" id="MF_00267"/>
    </source>
</evidence>
<dbReference type="GO" id="GO:0000902">
    <property type="term" value="P:cell morphogenesis"/>
    <property type="evidence" value="ECO:0007669"/>
    <property type="project" value="InterPro"/>
</dbReference>
<name>A0A1Y1QH59_9GAMM</name>
<dbReference type="InterPro" id="IPR007874">
    <property type="entry name" value="MinC_N"/>
</dbReference>
<dbReference type="NCBIfam" id="TIGR01222">
    <property type="entry name" value="minC"/>
    <property type="match status" value="1"/>
</dbReference>
<sequence length="242" mass="26147">MAEEPVEIKGEMTLLSVLRLASVDLNLIQDGVRSKQNSVPQLFDNSPLLVDCNQLGVSCVELDFAALRHLLVELGFIPVGIRNIAEECRELALQAGWAVLRSGRATGAPSRSERPVDAVAEEVLTEDAPCHPLTSVKVVNRPLRSGQQVYFPEGNLVILQHTSAGSEILAGGSVHVYGSLRGRVLAGIGGDTSARIFCQKLEAELVSIAGHYRLLDDIETNLKGSPAMVWLDGEKLKITPMF</sequence>
<dbReference type="Pfam" id="PF03775">
    <property type="entry name" value="MinC_C"/>
    <property type="match status" value="1"/>
</dbReference>
<comment type="similarity">
    <text evidence="1 6">Belongs to the MinC family.</text>
</comment>
<evidence type="ECO:0000313" key="9">
    <source>
        <dbReference type="EMBL" id="OQX05520.1"/>
    </source>
</evidence>
<dbReference type="InterPro" id="IPR005526">
    <property type="entry name" value="Septum_form_inhib_MinC_C"/>
</dbReference>
<comment type="caution">
    <text evidence="9">The sequence shown here is derived from an EMBL/GenBank/DDBJ whole genome shotgun (WGS) entry which is preliminary data.</text>
</comment>
<dbReference type="InterPro" id="IPR036145">
    <property type="entry name" value="MinC_C_sf"/>
</dbReference>
<evidence type="ECO:0000256" key="1">
    <source>
        <dbReference type="ARBA" id="ARBA00006291"/>
    </source>
</evidence>
<dbReference type="Pfam" id="PF05209">
    <property type="entry name" value="MinC_N"/>
    <property type="match status" value="1"/>
</dbReference>
<dbReference type="Gene3D" id="3.30.70.260">
    <property type="match status" value="1"/>
</dbReference>
<dbReference type="HAMAP" id="MF_00267">
    <property type="entry name" value="MinC"/>
    <property type="match status" value="1"/>
</dbReference>
<dbReference type="InterPro" id="IPR013033">
    <property type="entry name" value="MinC"/>
</dbReference>
<evidence type="ECO:0000256" key="2">
    <source>
        <dbReference type="ARBA" id="ARBA00022618"/>
    </source>
</evidence>
<comment type="function">
    <text evidence="5 6">Cell division inhibitor that blocks the formation of polar Z ring septums. Rapidly oscillates between the poles of the cell to destabilize FtsZ filaments that have formed before they mature into polar Z rings. Prevents FtsZ polymerization.</text>
</comment>
<keyword evidence="2 6" id="KW-0132">Cell division</keyword>
<dbReference type="InterPro" id="IPR016098">
    <property type="entry name" value="CAP/MinC_C"/>
</dbReference>
<reference evidence="9 10" key="1">
    <citation type="submission" date="2017-01" db="EMBL/GenBank/DDBJ databases">
        <title>Novel large sulfur bacteria in the metagenomes of groundwater-fed chemosynthetic microbial mats in the Lake Huron basin.</title>
        <authorList>
            <person name="Sharrar A.M."/>
            <person name="Flood B.E."/>
            <person name="Bailey J.V."/>
            <person name="Jones D.S."/>
            <person name="Biddanda B."/>
            <person name="Ruberg S.A."/>
            <person name="Marcus D.N."/>
            <person name="Dick G.J."/>
        </authorList>
    </citation>
    <scope>NUCLEOTIDE SEQUENCE [LARGE SCALE GENOMIC DNA]</scope>
    <source>
        <strain evidence="9">A8</strain>
    </source>
</reference>
<evidence type="ECO:0000313" key="10">
    <source>
        <dbReference type="Proteomes" id="UP000192491"/>
    </source>
</evidence>
<dbReference type="PANTHER" id="PTHR34108">
    <property type="entry name" value="SEPTUM SITE-DETERMINING PROTEIN MINC"/>
    <property type="match status" value="1"/>
</dbReference>
<dbReference type="EMBL" id="MTEJ01000285">
    <property type="protein sequence ID" value="OQX05520.1"/>
    <property type="molecule type" value="Genomic_DNA"/>
</dbReference>
<evidence type="ECO:0000256" key="4">
    <source>
        <dbReference type="ARBA" id="ARBA00023306"/>
    </source>
</evidence>
<evidence type="ECO:0000259" key="8">
    <source>
        <dbReference type="Pfam" id="PF05209"/>
    </source>
</evidence>
<dbReference type="AlphaFoldDB" id="A0A1Y1QH59"/>
<dbReference type="PANTHER" id="PTHR34108:SF1">
    <property type="entry name" value="SEPTUM SITE-DETERMINING PROTEIN MINC"/>
    <property type="match status" value="1"/>
</dbReference>
<dbReference type="SUPFAM" id="SSF63848">
    <property type="entry name" value="Cell-division inhibitor MinC, C-terminal domain"/>
    <property type="match status" value="1"/>
</dbReference>
<proteinExistence type="inferred from homology"/>
<keyword evidence="4 6" id="KW-0131">Cell cycle</keyword>
<protein>
    <recommendedName>
        <fullName evidence="6">Probable septum site-determining protein MinC</fullName>
    </recommendedName>
</protein>
<dbReference type="GO" id="GO:0051302">
    <property type="term" value="P:regulation of cell division"/>
    <property type="evidence" value="ECO:0007669"/>
    <property type="project" value="InterPro"/>
</dbReference>
<gene>
    <name evidence="6" type="primary">minC</name>
    <name evidence="9" type="ORF">BWK73_33390</name>
</gene>
<dbReference type="GO" id="GO:1901891">
    <property type="term" value="P:regulation of cell septum assembly"/>
    <property type="evidence" value="ECO:0007669"/>
    <property type="project" value="InterPro"/>
</dbReference>
<accession>A0A1Y1QH59</accession>
<comment type="subunit">
    <text evidence="6">Interacts with MinD and FtsZ.</text>
</comment>
<dbReference type="Proteomes" id="UP000192491">
    <property type="component" value="Unassembled WGS sequence"/>
</dbReference>
<dbReference type="Gene3D" id="2.160.20.70">
    <property type="match status" value="1"/>
</dbReference>
<keyword evidence="3 6" id="KW-0717">Septation</keyword>
<feature type="domain" description="Septum formation inhibitor MinC N-terminal" evidence="8">
    <location>
        <begin position="6"/>
        <end position="78"/>
    </location>
</feature>
<feature type="domain" description="Septum formation inhibitor MinC C-terminal" evidence="7">
    <location>
        <begin position="138"/>
        <end position="238"/>
    </location>
</feature>